<protein>
    <recommendedName>
        <fullName evidence="6">SURF1-like protein</fullName>
    </recommendedName>
</protein>
<evidence type="ECO:0000256" key="4">
    <source>
        <dbReference type="ARBA" id="ARBA00022989"/>
    </source>
</evidence>
<comment type="similarity">
    <text evidence="2 6">Belongs to the SURF1 family.</text>
</comment>
<evidence type="ECO:0000256" key="2">
    <source>
        <dbReference type="ARBA" id="ARBA00007165"/>
    </source>
</evidence>
<feature type="region of interest" description="Disordered" evidence="7">
    <location>
        <begin position="271"/>
        <end position="322"/>
    </location>
</feature>
<evidence type="ECO:0000256" key="1">
    <source>
        <dbReference type="ARBA" id="ARBA00004370"/>
    </source>
</evidence>
<keyword evidence="3 6" id="KW-0812">Transmembrane</keyword>
<evidence type="ECO:0000256" key="5">
    <source>
        <dbReference type="ARBA" id="ARBA00023136"/>
    </source>
</evidence>
<feature type="transmembrane region" description="Helical" evidence="6">
    <location>
        <begin position="217"/>
        <end position="234"/>
    </location>
</feature>
<name>A0ABT9IJQ3_9MICC</name>
<evidence type="ECO:0000313" key="8">
    <source>
        <dbReference type="EMBL" id="MDP5225811.1"/>
    </source>
</evidence>
<dbReference type="PANTHER" id="PTHR23427">
    <property type="entry name" value="SURFEIT LOCUS PROTEIN"/>
    <property type="match status" value="1"/>
</dbReference>
<evidence type="ECO:0000256" key="6">
    <source>
        <dbReference type="RuleBase" id="RU363076"/>
    </source>
</evidence>
<keyword evidence="4 6" id="KW-1133">Transmembrane helix</keyword>
<proteinExistence type="inferred from homology"/>
<comment type="subcellular location">
    <subcellularLocation>
        <location evidence="6">Cell membrane</location>
        <topology evidence="6">Multi-pass membrane protein</topology>
    </subcellularLocation>
    <subcellularLocation>
        <location evidence="1">Membrane</location>
    </subcellularLocation>
</comment>
<keyword evidence="6" id="KW-1003">Cell membrane</keyword>
<keyword evidence="9" id="KW-1185">Reference proteome</keyword>
<comment type="caution">
    <text evidence="8">The sequence shown here is derived from an EMBL/GenBank/DDBJ whole genome shotgun (WGS) entry which is preliminary data.</text>
</comment>
<evidence type="ECO:0000256" key="7">
    <source>
        <dbReference type="SAM" id="MobiDB-lite"/>
    </source>
</evidence>
<organism evidence="8 9">
    <name type="scientific">Arthrobacter horti</name>
    <dbReference type="NCBI Taxonomy" id="3068273"/>
    <lineage>
        <taxon>Bacteria</taxon>
        <taxon>Bacillati</taxon>
        <taxon>Actinomycetota</taxon>
        <taxon>Actinomycetes</taxon>
        <taxon>Micrococcales</taxon>
        <taxon>Micrococcaceae</taxon>
        <taxon>Arthrobacter</taxon>
    </lineage>
</organism>
<keyword evidence="5 6" id="KW-0472">Membrane</keyword>
<accession>A0ABT9IJQ3</accession>
<dbReference type="CDD" id="cd06662">
    <property type="entry name" value="SURF1"/>
    <property type="match status" value="1"/>
</dbReference>
<dbReference type="InterPro" id="IPR002994">
    <property type="entry name" value="Surf1/Shy1"/>
</dbReference>
<dbReference type="RefSeq" id="WP_305994850.1">
    <property type="nucleotide sequence ID" value="NZ_JAVALS010000001.1"/>
</dbReference>
<evidence type="ECO:0000313" key="9">
    <source>
        <dbReference type="Proteomes" id="UP001232725"/>
    </source>
</evidence>
<dbReference type="InterPro" id="IPR045214">
    <property type="entry name" value="Surf1/Surf4"/>
</dbReference>
<dbReference type="PANTHER" id="PTHR23427:SF2">
    <property type="entry name" value="SURFEIT LOCUS PROTEIN 1"/>
    <property type="match status" value="1"/>
</dbReference>
<gene>
    <name evidence="8" type="ORF">Q9R02_01400</name>
</gene>
<evidence type="ECO:0000256" key="3">
    <source>
        <dbReference type="ARBA" id="ARBA00022692"/>
    </source>
</evidence>
<dbReference type="Pfam" id="PF02104">
    <property type="entry name" value="SURF1"/>
    <property type="match status" value="1"/>
</dbReference>
<sequence>MYRFLFSRRWLTYLGLAVIFAIACVFLGRWQMGRMEETDAVVKRISDNYNSTPVAFDQARPLFQQMDQDKEWSQVRLTGHYLAQDERVVRNRPMNSQPGYELVVPFRLDCGETVIVDRGWLPIGNKENGRPDSIPAAPAGEATVVVRIRPSEPTLNRGAPSGQIASINLPQYAQQLSYPVLQGAYGLMVSESPAPAIAPAPLPMPAVDNGTHLSYTLQWFAFGVLMLIGFGYAARQQARNDALDAEDAELAQLAADGEACDGGNLTAVASEASGEAPASHTAAKYWRQNRKKADRKQALRRASGRRNAEDEEDALLDAQGFQ</sequence>
<dbReference type="EMBL" id="JAVALS010000001">
    <property type="protein sequence ID" value="MDP5225811.1"/>
    <property type="molecule type" value="Genomic_DNA"/>
</dbReference>
<reference evidence="8 9" key="1">
    <citation type="submission" date="2023-08" db="EMBL/GenBank/DDBJ databases">
        <title>Arthrobacter horti sp. nov., isolated from forest soil.</title>
        <authorList>
            <person name="Park M."/>
        </authorList>
    </citation>
    <scope>NUCLEOTIDE SEQUENCE [LARGE SCALE GENOMIC DNA]</scope>
    <source>
        <strain evidence="8 9">YJM1</strain>
    </source>
</reference>
<feature type="compositionally biased region" description="Basic residues" evidence="7">
    <location>
        <begin position="287"/>
        <end position="304"/>
    </location>
</feature>
<feature type="transmembrane region" description="Helical" evidence="6">
    <location>
        <begin position="12"/>
        <end position="30"/>
    </location>
</feature>
<dbReference type="PROSITE" id="PS51257">
    <property type="entry name" value="PROKAR_LIPOPROTEIN"/>
    <property type="match status" value="1"/>
</dbReference>
<dbReference type="Proteomes" id="UP001232725">
    <property type="component" value="Unassembled WGS sequence"/>
</dbReference>
<dbReference type="PROSITE" id="PS50895">
    <property type="entry name" value="SURF1"/>
    <property type="match status" value="1"/>
</dbReference>